<dbReference type="OrthoDB" id="5783836at2759"/>
<evidence type="ECO:0000256" key="4">
    <source>
        <dbReference type="ARBA" id="ARBA00023136"/>
    </source>
</evidence>
<evidence type="ECO:0000256" key="6">
    <source>
        <dbReference type="SAM" id="Phobius"/>
    </source>
</evidence>
<evidence type="ECO:0000313" key="8">
    <source>
        <dbReference type="Proteomes" id="UP000659654"/>
    </source>
</evidence>
<dbReference type="PANTHER" id="PTHR12479:SF10">
    <property type="entry name" value="LYSOSOMAL-ASSOCIATED TRANSMEMBRANE PROTEIN"/>
    <property type="match status" value="1"/>
</dbReference>
<keyword evidence="4 6" id="KW-0472">Membrane</keyword>
<dbReference type="AlphaFoldDB" id="A0A7I8X8B7"/>
<protein>
    <submittedName>
        <fullName evidence="7">(pine wood nematode) hypothetical protein</fullName>
    </submittedName>
</protein>
<accession>A0A7I8X8B7</accession>
<keyword evidence="3 6" id="KW-1133">Transmembrane helix</keyword>
<evidence type="ECO:0000256" key="2">
    <source>
        <dbReference type="ARBA" id="ARBA00022692"/>
    </source>
</evidence>
<feature type="region of interest" description="Disordered" evidence="5">
    <location>
        <begin position="1"/>
        <end position="31"/>
    </location>
</feature>
<dbReference type="InterPro" id="IPR051115">
    <property type="entry name" value="LAPTM_transporter"/>
</dbReference>
<dbReference type="GO" id="GO:0012505">
    <property type="term" value="C:endomembrane system"/>
    <property type="evidence" value="ECO:0007669"/>
    <property type="project" value="UniProtKB-SubCell"/>
</dbReference>
<feature type="transmembrane region" description="Helical" evidence="6">
    <location>
        <begin position="201"/>
        <end position="220"/>
    </location>
</feature>
<feature type="transmembrane region" description="Helical" evidence="6">
    <location>
        <begin position="157"/>
        <end position="181"/>
    </location>
</feature>
<dbReference type="Proteomes" id="UP000659654">
    <property type="component" value="Unassembled WGS sequence"/>
</dbReference>
<dbReference type="Proteomes" id="UP000582659">
    <property type="component" value="Unassembled WGS sequence"/>
</dbReference>
<dbReference type="GO" id="GO:0005765">
    <property type="term" value="C:lysosomal membrane"/>
    <property type="evidence" value="ECO:0007669"/>
    <property type="project" value="TreeGrafter"/>
</dbReference>
<dbReference type="EMBL" id="CAJFDI010000004">
    <property type="protein sequence ID" value="CAD5228565.1"/>
    <property type="molecule type" value="Genomic_DNA"/>
</dbReference>
<organism evidence="7 8">
    <name type="scientific">Bursaphelenchus xylophilus</name>
    <name type="common">Pinewood nematode worm</name>
    <name type="synonym">Aphelenchoides xylophilus</name>
    <dbReference type="NCBI Taxonomy" id="6326"/>
    <lineage>
        <taxon>Eukaryota</taxon>
        <taxon>Metazoa</taxon>
        <taxon>Ecdysozoa</taxon>
        <taxon>Nematoda</taxon>
        <taxon>Chromadorea</taxon>
        <taxon>Rhabditida</taxon>
        <taxon>Tylenchina</taxon>
        <taxon>Tylenchomorpha</taxon>
        <taxon>Aphelenchoidea</taxon>
        <taxon>Aphelenchoididae</taxon>
        <taxon>Bursaphelenchus</taxon>
    </lineage>
</organism>
<feature type="compositionally biased region" description="Polar residues" evidence="5">
    <location>
        <begin position="1"/>
        <end position="12"/>
    </location>
</feature>
<keyword evidence="8" id="KW-1185">Reference proteome</keyword>
<feature type="transmembrane region" description="Helical" evidence="6">
    <location>
        <begin position="93"/>
        <end position="116"/>
    </location>
</feature>
<reference evidence="7" key="1">
    <citation type="submission" date="2020-09" db="EMBL/GenBank/DDBJ databases">
        <authorList>
            <person name="Kikuchi T."/>
        </authorList>
    </citation>
    <scope>NUCLEOTIDE SEQUENCE</scope>
    <source>
        <strain evidence="7">Ka4C1</strain>
    </source>
</reference>
<feature type="transmembrane region" description="Helical" evidence="6">
    <location>
        <begin position="128"/>
        <end position="150"/>
    </location>
</feature>
<keyword evidence="2 6" id="KW-0812">Transmembrane</keyword>
<comment type="caution">
    <text evidence="7">The sequence shown here is derived from an EMBL/GenBank/DDBJ whole genome shotgun (WGS) entry which is preliminary data.</text>
</comment>
<proteinExistence type="predicted"/>
<comment type="subcellular location">
    <subcellularLocation>
        <location evidence="1">Endomembrane system</location>
        <topology evidence="1">Multi-pass membrane protein</topology>
    </subcellularLocation>
</comment>
<gene>
    <name evidence="7" type="ORF">BXYJ_LOCUS10508</name>
</gene>
<evidence type="ECO:0000256" key="1">
    <source>
        <dbReference type="ARBA" id="ARBA00004127"/>
    </source>
</evidence>
<name>A0A7I8X8B7_BURXY</name>
<dbReference type="PANTHER" id="PTHR12479">
    <property type="entry name" value="LYSOSOMAL-ASSOCIATED TRANSMEMBRANE PROTEIN"/>
    <property type="match status" value="1"/>
</dbReference>
<evidence type="ECO:0000256" key="5">
    <source>
        <dbReference type="SAM" id="MobiDB-lite"/>
    </source>
</evidence>
<dbReference type="EMBL" id="CAJFCV020000004">
    <property type="protein sequence ID" value="CAG9119173.1"/>
    <property type="molecule type" value="Genomic_DNA"/>
</dbReference>
<evidence type="ECO:0000313" key="7">
    <source>
        <dbReference type="EMBL" id="CAD5228565.1"/>
    </source>
</evidence>
<evidence type="ECO:0000256" key="3">
    <source>
        <dbReference type="ARBA" id="ARBA00022989"/>
    </source>
</evidence>
<sequence length="387" mass="44231">MLKTATHGQTKSVMRRSADEDEASASSEQPLDAAEAFANEQEAALIRFAHFDNLGDACDKEVGGKGDTCEHVDDRFFDSSDYRCCFRVFHAKIGAFAFCTWIIQEVLLASFFLLAQKEFKEGDPSTNSIMLLVCRGIQIPTIAIAFLALYRYKQKWLLPFIVVQFTAGIFADISTLLIFVSYLEQNGYRFLFDEHWKWLNIVLPLFAYVAIIVWLAWVMYRCYQFIGARVEHDERRKLEKERQQQMEEELMQHCGINVDEIGELDSNGENVNAIFEHRSASPSPPPSLKHGIPLQRMVRSPSNQIEGSIVGAASMNVTPHFHVFQRPERTVKQWHHTGSLQQLQQLGRKPSSARRLLSLTGNAPPLRRLAHEQSEPTLMLLQQRPKF</sequence>